<dbReference type="SMART" id="SM00382">
    <property type="entry name" value="AAA"/>
    <property type="match status" value="1"/>
</dbReference>
<evidence type="ECO:0000313" key="6">
    <source>
        <dbReference type="EMBL" id="NMF93699.1"/>
    </source>
</evidence>
<feature type="domain" description="Sigma-54 factor interaction" evidence="5">
    <location>
        <begin position="223"/>
        <end position="452"/>
    </location>
</feature>
<dbReference type="PRINTS" id="PR01590">
    <property type="entry name" value="HTHFIS"/>
</dbReference>
<dbReference type="InterPro" id="IPR058031">
    <property type="entry name" value="AAA_lid_NorR"/>
</dbReference>
<dbReference type="Gene3D" id="1.10.8.60">
    <property type="match status" value="1"/>
</dbReference>
<dbReference type="InterPro" id="IPR002197">
    <property type="entry name" value="HTH_Fis"/>
</dbReference>
<dbReference type="SUPFAM" id="SSF46689">
    <property type="entry name" value="Homeodomain-like"/>
    <property type="match status" value="1"/>
</dbReference>
<dbReference type="EMBL" id="WTVH01000017">
    <property type="protein sequence ID" value="NMF93699.1"/>
    <property type="molecule type" value="Genomic_DNA"/>
</dbReference>
<dbReference type="InterPro" id="IPR027417">
    <property type="entry name" value="P-loop_NTPase"/>
</dbReference>
<dbReference type="InterPro" id="IPR025662">
    <property type="entry name" value="Sigma_54_int_dom_ATP-bd_1"/>
</dbReference>
<reference evidence="6" key="1">
    <citation type="submission" date="2019-12" db="EMBL/GenBank/DDBJ databases">
        <title>Comparative genomics gives insights into the taxonomy of the Azoarcus-Aromatoleum group and reveals separate origins of nif in the plant-associated Azoarcus and non-plant-associated Aromatoleum sub-groups.</title>
        <authorList>
            <person name="Lafos M."/>
            <person name="Maluk M."/>
            <person name="Batista M."/>
            <person name="Junghare M."/>
            <person name="Carmona M."/>
            <person name="Faoro H."/>
            <person name="Cruz L.M."/>
            <person name="Battistoni F."/>
            <person name="De Souza E."/>
            <person name="Pedrosa F."/>
            <person name="Chen W.-M."/>
            <person name="Poole P.S."/>
            <person name="Dixon R.A."/>
            <person name="James E.K."/>
        </authorList>
    </citation>
    <scope>NUCLEOTIDE SEQUENCE</scope>
    <source>
        <strain evidence="6">U120</strain>
    </source>
</reference>
<keyword evidence="2" id="KW-0067">ATP-binding</keyword>
<evidence type="ECO:0000256" key="3">
    <source>
        <dbReference type="ARBA" id="ARBA00023015"/>
    </source>
</evidence>
<name>A0ABX1N354_9RHOO</name>
<dbReference type="InterPro" id="IPR009057">
    <property type="entry name" value="Homeodomain-like_sf"/>
</dbReference>
<keyword evidence="4" id="KW-0804">Transcription</keyword>
<evidence type="ECO:0000259" key="5">
    <source>
        <dbReference type="PROSITE" id="PS50045"/>
    </source>
</evidence>
<dbReference type="InterPro" id="IPR003593">
    <property type="entry name" value="AAA+_ATPase"/>
</dbReference>
<gene>
    <name evidence="6" type="ORF">GO608_10210</name>
</gene>
<evidence type="ECO:0000313" key="7">
    <source>
        <dbReference type="Proteomes" id="UP000601990"/>
    </source>
</evidence>
<dbReference type="CDD" id="cd00009">
    <property type="entry name" value="AAA"/>
    <property type="match status" value="1"/>
</dbReference>
<dbReference type="InterPro" id="IPR004096">
    <property type="entry name" value="V4R"/>
</dbReference>
<dbReference type="InterPro" id="IPR002078">
    <property type="entry name" value="Sigma_54_int"/>
</dbReference>
<dbReference type="Gene3D" id="3.30.1380.20">
    <property type="entry name" value="Trafficking protein particle complex subunit 3"/>
    <property type="match status" value="1"/>
</dbReference>
<dbReference type="Pfam" id="PF06505">
    <property type="entry name" value="XylR_N"/>
    <property type="match status" value="1"/>
</dbReference>
<evidence type="ECO:0000256" key="2">
    <source>
        <dbReference type="ARBA" id="ARBA00022840"/>
    </source>
</evidence>
<keyword evidence="7" id="KW-1185">Reference proteome</keyword>
<dbReference type="SUPFAM" id="SSF52540">
    <property type="entry name" value="P-loop containing nucleoside triphosphate hydrolases"/>
    <property type="match status" value="1"/>
</dbReference>
<sequence>MRDDLRSRFRFCEETGEIWLDEHRMLLVHAAVQGALRKDLIDTLGVGRARGLLTRMGYAAGARDAESVKTKRKHLGDVDAFMTGPKLHTLEGIGVVRPIALEIDVAKGKFAGEFVWENSWEGQTHRHEFGIQDSPACWTQLGYACGYTSTYMGRFILYKEVECVACGAPHCRVVGKPVEEWDNSEEDLRYFQPDSVVHELLDLRSQVEDLRSQISKDRIPNDMVGRSSGFLAAYDLVRTAAKCNIAVLLLGETGVGKEMFARCLHKLSSRSDGPFVAVNCAAIPHDLIESELFGVEKGAYTGANQSRPGRFERANGGVLFLDELGDLCASAQAKLLRVLQEGEVERLGDDRPRKVDVRLVAATNVNLKLAVKEGRFRVDLYYRLSAFPVLIPPLRERQTDIPILVERFIEKTSLILGKRVKGVTDKAMAALQNYAWPGNIREMENMIERGILLAPVDGYIEVEHLFALIDEDELSSISSRGEPCFPAVSERDADDIYMSVLASGIGLDELEERLIDIALREAGGIVAQAARILKLTRPQLVYRLKRRNAEAGLEDAIE</sequence>
<proteinExistence type="predicted"/>
<dbReference type="Pfam" id="PF25601">
    <property type="entry name" value="AAA_lid_14"/>
    <property type="match status" value="1"/>
</dbReference>
<dbReference type="PANTHER" id="PTHR32071">
    <property type="entry name" value="TRANSCRIPTIONAL REGULATORY PROTEIN"/>
    <property type="match status" value="1"/>
</dbReference>
<dbReference type="Proteomes" id="UP000601990">
    <property type="component" value="Unassembled WGS sequence"/>
</dbReference>
<dbReference type="Pfam" id="PF02830">
    <property type="entry name" value="V4R"/>
    <property type="match status" value="1"/>
</dbReference>
<protein>
    <submittedName>
        <fullName evidence="6">AAA domain-containing protein</fullName>
    </submittedName>
</protein>
<dbReference type="PROSITE" id="PS00675">
    <property type="entry name" value="SIGMA54_INTERACT_1"/>
    <property type="match status" value="1"/>
</dbReference>
<accession>A0ABX1N354</accession>
<dbReference type="Gene3D" id="3.40.50.300">
    <property type="entry name" value="P-loop containing nucleotide triphosphate hydrolases"/>
    <property type="match status" value="1"/>
</dbReference>
<dbReference type="Pfam" id="PF00158">
    <property type="entry name" value="Sigma54_activat"/>
    <property type="match status" value="1"/>
</dbReference>
<dbReference type="Gene3D" id="1.10.10.60">
    <property type="entry name" value="Homeodomain-like"/>
    <property type="match status" value="1"/>
</dbReference>
<dbReference type="InterPro" id="IPR024096">
    <property type="entry name" value="NO_sig/Golgi_transp_ligand-bd"/>
</dbReference>
<dbReference type="InterPro" id="IPR010523">
    <property type="entry name" value="XylR_N"/>
</dbReference>
<dbReference type="SMART" id="SM00989">
    <property type="entry name" value="V4R"/>
    <property type="match status" value="1"/>
</dbReference>
<comment type="caution">
    <text evidence="6">The sequence shown here is derived from an EMBL/GenBank/DDBJ whole genome shotgun (WGS) entry which is preliminary data.</text>
</comment>
<dbReference type="Pfam" id="PF02954">
    <property type="entry name" value="HTH_8"/>
    <property type="match status" value="1"/>
</dbReference>
<keyword evidence="1" id="KW-0547">Nucleotide-binding</keyword>
<dbReference type="SUPFAM" id="SSF111126">
    <property type="entry name" value="Ligand-binding domain in the NO signalling and Golgi transport"/>
    <property type="match status" value="1"/>
</dbReference>
<dbReference type="PROSITE" id="PS50045">
    <property type="entry name" value="SIGMA54_INTERACT_4"/>
    <property type="match status" value="1"/>
</dbReference>
<organism evidence="6 7">
    <name type="scientific">Aromatoleum buckelii</name>
    <dbReference type="NCBI Taxonomy" id="200254"/>
    <lineage>
        <taxon>Bacteria</taxon>
        <taxon>Pseudomonadati</taxon>
        <taxon>Pseudomonadota</taxon>
        <taxon>Betaproteobacteria</taxon>
        <taxon>Rhodocyclales</taxon>
        <taxon>Rhodocyclaceae</taxon>
        <taxon>Aromatoleum</taxon>
    </lineage>
</organism>
<evidence type="ECO:0000256" key="1">
    <source>
        <dbReference type="ARBA" id="ARBA00022741"/>
    </source>
</evidence>
<keyword evidence="3" id="KW-0805">Transcription regulation</keyword>
<evidence type="ECO:0000256" key="4">
    <source>
        <dbReference type="ARBA" id="ARBA00023163"/>
    </source>
</evidence>